<name>A0A0F8YNB3_9ZZZZ</name>
<gene>
    <name evidence="1" type="ORF">LCGC14_3072330</name>
</gene>
<dbReference type="EMBL" id="LAZR01065384">
    <property type="protein sequence ID" value="KKK55659.1"/>
    <property type="molecule type" value="Genomic_DNA"/>
</dbReference>
<dbReference type="AlphaFoldDB" id="A0A0F8YNB3"/>
<sequence>MFEIYKKMDLYKLLEIVQANLADNIDSFYQKANSLIGIGKLHNLGFQKEQIKGQIETYFKTVIENIIYKIEKASVPNYDDVILEILREAIK</sequence>
<accession>A0A0F8YNB3</accession>
<organism evidence="1">
    <name type="scientific">marine sediment metagenome</name>
    <dbReference type="NCBI Taxonomy" id="412755"/>
    <lineage>
        <taxon>unclassified sequences</taxon>
        <taxon>metagenomes</taxon>
        <taxon>ecological metagenomes</taxon>
    </lineage>
</organism>
<reference evidence="1" key="1">
    <citation type="journal article" date="2015" name="Nature">
        <title>Complex archaea that bridge the gap between prokaryotes and eukaryotes.</title>
        <authorList>
            <person name="Spang A."/>
            <person name="Saw J.H."/>
            <person name="Jorgensen S.L."/>
            <person name="Zaremba-Niedzwiedzka K."/>
            <person name="Martijn J."/>
            <person name="Lind A.E."/>
            <person name="van Eijk R."/>
            <person name="Schleper C."/>
            <person name="Guy L."/>
            <person name="Ettema T.J."/>
        </authorList>
    </citation>
    <scope>NUCLEOTIDE SEQUENCE</scope>
</reference>
<evidence type="ECO:0000313" key="1">
    <source>
        <dbReference type="EMBL" id="KKK55659.1"/>
    </source>
</evidence>
<comment type="caution">
    <text evidence="1">The sequence shown here is derived from an EMBL/GenBank/DDBJ whole genome shotgun (WGS) entry which is preliminary data.</text>
</comment>
<proteinExistence type="predicted"/>
<protein>
    <submittedName>
        <fullName evidence="1">Uncharacterized protein</fullName>
    </submittedName>
</protein>